<dbReference type="EMBL" id="DVMR01000028">
    <property type="protein sequence ID" value="HIU43151.1"/>
    <property type="molecule type" value="Genomic_DNA"/>
</dbReference>
<reference evidence="1" key="2">
    <citation type="journal article" date="2021" name="PeerJ">
        <title>Extensive microbial diversity within the chicken gut microbiome revealed by metagenomics and culture.</title>
        <authorList>
            <person name="Gilroy R."/>
            <person name="Ravi A."/>
            <person name="Getino M."/>
            <person name="Pursley I."/>
            <person name="Horton D.L."/>
            <person name="Alikhan N.F."/>
            <person name="Baker D."/>
            <person name="Gharbi K."/>
            <person name="Hall N."/>
            <person name="Watson M."/>
            <person name="Adriaenssens E.M."/>
            <person name="Foster-Nyarko E."/>
            <person name="Jarju S."/>
            <person name="Secka A."/>
            <person name="Antonio M."/>
            <person name="Oren A."/>
            <person name="Chaudhuri R.R."/>
            <person name="La Ragione R."/>
            <person name="Hildebrand F."/>
            <person name="Pallen M.J."/>
        </authorList>
    </citation>
    <scope>NUCLEOTIDE SEQUENCE</scope>
    <source>
        <strain evidence="1">CHK191-8634</strain>
    </source>
</reference>
<dbReference type="AlphaFoldDB" id="A0A9D1LLC8"/>
<name>A0A9D1LLC8_9CLOT</name>
<evidence type="ECO:0000313" key="1">
    <source>
        <dbReference type="EMBL" id="HIU43151.1"/>
    </source>
</evidence>
<evidence type="ECO:0000313" key="2">
    <source>
        <dbReference type="Proteomes" id="UP000824073"/>
    </source>
</evidence>
<sequence length="261" mass="27806">MEWNKVKSMLIALLLVVNILLGLNIQAQLSAQRADEEESLHLALSLLADAGAQFDEQLFWNMPRSSAVLLGERSTEREAQLAGTLLGEASLNEAGGGVSIYTSSAGSVTFRSGGLFEAELNDGTGPEELLGLIVETAAIKGMDYEMSAEGESVSAQLLLDGWTVAGAALTCRSTETGALASGRWYFGSEPVSEGAGVSRAEMVVALVRIAQERPLDITGLQLVYTQEQLRSGVRLSPAWRIDLGDEQIFLNGNTAQEVSVE</sequence>
<organism evidence="1 2">
    <name type="scientific">Candidatus Ventrousia excrementavium</name>
    <dbReference type="NCBI Taxonomy" id="2840961"/>
    <lineage>
        <taxon>Bacteria</taxon>
        <taxon>Bacillati</taxon>
        <taxon>Bacillota</taxon>
        <taxon>Clostridia</taxon>
        <taxon>Eubacteriales</taxon>
        <taxon>Clostridiaceae</taxon>
        <taxon>Clostridiaceae incertae sedis</taxon>
        <taxon>Candidatus Ventrousia</taxon>
    </lineage>
</organism>
<comment type="caution">
    <text evidence="1">The sequence shown here is derived from an EMBL/GenBank/DDBJ whole genome shotgun (WGS) entry which is preliminary data.</text>
</comment>
<proteinExistence type="predicted"/>
<protein>
    <submittedName>
        <fullName evidence="1">Uncharacterized protein</fullName>
    </submittedName>
</protein>
<gene>
    <name evidence="1" type="ORF">IAB67_02510</name>
</gene>
<dbReference type="Proteomes" id="UP000824073">
    <property type="component" value="Unassembled WGS sequence"/>
</dbReference>
<reference evidence="1" key="1">
    <citation type="submission" date="2020-10" db="EMBL/GenBank/DDBJ databases">
        <authorList>
            <person name="Gilroy R."/>
        </authorList>
    </citation>
    <scope>NUCLEOTIDE SEQUENCE</scope>
    <source>
        <strain evidence="1">CHK191-8634</strain>
    </source>
</reference>
<accession>A0A9D1LLC8</accession>